<dbReference type="GeneID" id="20082207"/>
<dbReference type="AlphaFoldDB" id="A0A024UBL4"/>
<dbReference type="VEuPathDB" id="FungiDB:H310_05157"/>
<proteinExistence type="predicted"/>
<reference evidence="1" key="1">
    <citation type="submission" date="2013-12" db="EMBL/GenBank/DDBJ databases">
        <title>The Genome Sequence of Aphanomyces invadans NJM9701.</title>
        <authorList>
            <consortium name="The Broad Institute Genomics Platform"/>
            <person name="Russ C."/>
            <person name="Tyler B."/>
            <person name="van West P."/>
            <person name="Dieguez-Uribeondo J."/>
            <person name="Young S.K."/>
            <person name="Zeng Q."/>
            <person name="Gargeya S."/>
            <person name="Fitzgerald M."/>
            <person name="Abouelleil A."/>
            <person name="Alvarado L."/>
            <person name="Chapman S.B."/>
            <person name="Gainer-Dewar J."/>
            <person name="Goldberg J."/>
            <person name="Griggs A."/>
            <person name="Gujja S."/>
            <person name="Hansen M."/>
            <person name="Howarth C."/>
            <person name="Imamovic A."/>
            <person name="Ireland A."/>
            <person name="Larimer J."/>
            <person name="McCowan C."/>
            <person name="Murphy C."/>
            <person name="Pearson M."/>
            <person name="Poon T.W."/>
            <person name="Priest M."/>
            <person name="Roberts A."/>
            <person name="Saif S."/>
            <person name="Shea T."/>
            <person name="Sykes S."/>
            <person name="Wortman J."/>
            <person name="Nusbaum C."/>
            <person name="Birren B."/>
        </authorList>
    </citation>
    <scope>NUCLEOTIDE SEQUENCE [LARGE SCALE GENOMIC DNA]</scope>
    <source>
        <strain evidence="1">NJM9701</strain>
    </source>
</reference>
<evidence type="ECO:0008006" key="2">
    <source>
        <dbReference type="Google" id="ProtNLM"/>
    </source>
</evidence>
<organism evidence="1">
    <name type="scientific">Aphanomyces invadans</name>
    <dbReference type="NCBI Taxonomy" id="157072"/>
    <lineage>
        <taxon>Eukaryota</taxon>
        <taxon>Sar</taxon>
        <taxon>Stramenopiles</taxon>
        <taxon>Oomycota</taxon>
        <taxon>Saprolegniomycetes</taxon>
        <taxon>Saprolegniales</taxon>
        <taxon>Verrucalvaceae</taxon>
        <taxon>Aphanomyces</taxon>
    </lineage>
</organism>
<dbReference type="RefSeq" id="XP_008868020.1">
    <property type="nucleotide sequence ID" value="XM_008869798.1"/>
</dbReference>
<accession>A0A024UBL4</accession>
<gene>
    <name evidence="1" type="ORF">H310_05157</name>
</gene>
<sequence>MTASHQALYDRMVDILGEGDTQSLLSPLSVDARLRQSLQDAQAQTLRVYQEAAVGADLQPAPTIPPYGCQASETAADALCITRESTSVAFALSHPKGHAENWAYSIRLTNSMSFATFDELVAAIKLRFLPNTAISNIAPCKTTFTTLHFLAANVNDNSTLSKALRVNVFTGLNHAELYASALEHNRADPSDMDISALSHANDDK</sequence>
<name>A0A024UBL4_9STRA</name>
<dbReference type="EMBL" id="KI913959">
    <property type="protein sequence ID" value="ETW03791.1"/>
    <property type="molecule type" value="Genomic_DNA"/>
</dbReference>
<evidence type="ECO:0000313" key="1">
    <source>
        <dbReference type="EMBL" id="ETW03791.1"/>
    </source>
</evidence>
<protein>
    <recommendedName>
        <fullName evidence="2">Retrotransposon gag domain-containing protein</fullName>
    </recommendedName>
</protein>
<dbReference type="OrthoDB" id="88088at2759"/>